<accession>D1LWC1</accession>
<dbReference type="EMBL" id="GU071092">
    <property type="protein sequence ID" value="ACY76180.1"/>
    <property type="molecule type" value="Genomic_DNA"/>
</dbReference>
<organismHost>
    <name type="scientific">Prochlorococcus</name>
    <dbReference type="NCBI Taxonomy" id="1218"/>
</organismHost>
<gene>
    <name evidence="1" type="ORF">PCMG_00305</name>
</gene>
<protein>
    <submittedName>
        <fullName evidence="1">Uncharacterized protein</fullName>
    </submittedName>
</protein>
<evidence type="ECO:0000313" key="2">
    <source>
        <dbReference type="Proteomes" id="UP000013923"/>
    </source>
</evidence>
<dbReference type="Proteomes" id="UP000013923">
    <property type="component" value="Genome"/>
</dbReference>
<proteinExistence type="predicted"/>
<name>D1LWC1_BPPRM</name>
<organism evidence="1 2">
    <name type="scientific">Prochlorococcus phage P-SSM2</name>
    <dbReference type="NCBI Taxonomy" id="268746"/>
    <lineage>
        <taxon>Viruses</taxon>
        <taxon>Duplodnaviria</taxon>
        <taxon>Heunggongvirae</taxon>
        <taxon>Uroviricota</taxon>
        <taxon>Caudoviricetes</taxon>
        <taxon>Pantevenvirales</taxon>
        <taxon>Kyanoviridae</taxon>
        <taxon>Salacisavirus</taxon>
        <taxon>Salacisavirus pssm2</taxon>
    </lineage>
</organism>
<sequence length="225" mass="25346">MANITSSFTHLLPTELYVAGISTNITGSYTYVGPDAFDVWVDRSDGEVTKIAVTTDPPEGGDIRKTISATSPDSLPMAYALSHQFTDDYSWPYTYTNETMENGDIYKKIDNPDLRDAYQVYWDFASEKWAFKQILKLLVNDNADEAKRRRDYVKTFTDQYDFGDTINTKADHYIAGIGTYLGNNPYYKRWKYITLPASVGTIPKIPVDVQIELNKVSIQGVGGVV</sequence>
<reference evidence="1 2" key="1">
    <citation type="submission" date="2009-10" db="EMBL/GenBank/DDBJ databases">
        <title>The Genome Sequence of Prochlorococcus phage P-SSM2.</title>
        <authorList>
            <consortium name="The Broad Institute Genome Sequencing Platform"/>
            <person name="Henn M.R."/>
            <person name="Sullivan M.S."/>
            <person name="Osburne M.S."/>
            <person name="Levin J."/>
            <person name="Malboeuf C."/>
            <person name="Casali M."/>
            <person name="Russ C."/>
            <person name="Lennon N."/>
            <person name="Chapman S.B."/>
            <person name="Erlich R."/>
            <person name="Young S.K."/>
            <person name="Koehrsen M."/>
            <person name="Yandava C."/>
            <person name="Zeng Q."/>
            <person name="Alvarado L."/>
            <person name="Anderson S."/>
            <person name="Berlin A."/>
            <person name="Borenstein D."/>
            <person name="Chen Z."/>
            <person name="Engels R."/>
            <person name="Freedman E."/>
            <person name="Gellesch M."/>
            <person name="Goldberg J."/>
            <person name="Green L."/>
            <person name="Griggs A."/>
            <person name="Gujja S."/>
            <person name="Heilman E.R."/>
            <person name="Heiman D."/>
            <person name="Hepburn T."/>
            <person name="Howarth C."/>
            <person name="Jen D."/>
            <person name="Larson L."/>
            <person name="Lewis B."/>
            <person name="Mehta T."/>
            <person name="Park D."/>
            <person name="Pearson M."/>
            <person name="Richards J."/>
            <person name="Rizzolo K."/>
            <person name="Roberts A."/>
            <person name="Ryan E."/>
            <person name="Saif S."/>
            <person name="Shea T."/>
            <person name="Shenoy N."/>
            <person name="Sisk P."/>
            <person name="Stolte C."/>
            <person name="Sykes S."/>
            <person name="Walk T."/>
            <person name="White J."/>
            <person name="Yu Q."/>
            <person name="Coleman M.L."/>
            <person name="Huang K.H."/>
            <person name="Weigele P.R."/>
            <person name="DeFrancesco A.S."/>
            <person name="Kern S.E."/>
            <person name="Thompson L.R."/>
            <person name="Fu R."/>
            <person name="Hombeck B."/>
            <person name="Chisholm S.W."/>
            <person name="Haas B."/>
            <person name="Nusbaum C."/>
            <person name="Birren B."/>
        </authorList>
    </citation>
    <scope>NUCLEOTIDE SEQUENCE [LARGE SCALE GENOMIC DNA]</scope>
    <source>
        <strain evidence="1">P-SSM2</strain>
    </source>
</reference>
<evidence type="ECO:0000313" key="1">
    <source>
        <dbReference type="EMBL" id="ACY76180.1"/>
    </source>
</evidence>